<comment type="similarity">
    <text evidence="1 2">Belongs to the enoyl-CoA hydratase/isomerase family.</text>
</comment>
<organism evidence="3 4">
    <name type="scientific">Paenibacillus alginolyticus</name>
    <dbReference type="NCBI Taxonomy" id="59839"/>
    <lineage>
        <taxon>Bacteria</taxon>
        <taxon>Bacillati</taxon>
        <taxon>Bacillota</taxon>
        <taxon>Bacilli</taxon>
        <taxon>Bacillales</taxon>
        <taxon>Paenibacillaceae</taxon>
        <taxon>Paenibacillus</taxon>
    </lineage>
</organism>
<evidence type="ECO:0000313" key="4">
    <source>
        <dbReference type="Proteomes" id="UP001527099"/>
    </source>
</evidence>
<name>A0ABT4GGJ3_9BACL</name>
<evidence type="ECO:0000313" key="3">
    <source>
        <dbReference type="EMBL" id="MCY9695297.1"/>
    </source>
</evidence>
<dbReference type="Gene3D" id="3.90.226.10">
    <property type="entry name" value="2-enoyl-CoA Hydratase, Chain A, domain 1"/>
    <property type="match status" value="1"/>
</dbReference>
<dbReference type="CDD" id="cd06558">
    <property type="entry name" value="crotonase-like"/>
    <property type="match status" value="1"/>
</dbReference>
<accession>A0ABT4GGJ3</accession>
<sequence length="269" mass="29265">MTSLEGLSLFPSYTYLRCEQINRVLIVTIQREEKLNAMNAVMQGEITDIFKRIHKLEDIGCVVLTGTGKGFMAGADIEGYSDFDMGQFFAFQDIGREMYRAVETCSKPVIAAVNGYALGGGFELTLACDLVVASSKARFGLPEVKLGLIPGGGGIQKISRIVGSFVAKELLMTGRFIPADEGRDLRFVNQVVEPEELLKSALEMATAIAEQAPLAIQILKKLVQEGRDASLETAQAYDRAFLANLFHSDDAKEGIAAFVAKRPPVFTGK</sequence>
<dbReference type="PROSITE" id="PS00166">
    <property type="entry name" value="ENOYL_COA_HYDRATASE"/>
    <property type="match status" value="1"/>
</dbReference>
<keyword evidence="4" id="KW-1185">Reference proteome</keyword>
<protein>
    <submittedName>
        <fullName evidence="3">Enoyl-CoA hydratase/isomerase family protein</fullName>
    </submittedName>
</protein>
<dbReference type="Pfam" id="PF00378">
    <property type="entry name" value="ECH_1"/>
    <property type="match status" value="1"/>
</dbReference>
<dbReference type="PANTHER" id="PTHR11941:SF54">
    <property type="entry name" value="ENOYL-COA HYDRATASE, MITOCHONDRIAL"/>
    <property type="match status" value="1"/>
</dbReference>
<comment type="caution">
    <text evidence="3">The sequence shown here is derived from an EMBL/GenBank/DDBJ whole genome shotgun (WGS) entry which is preliminary data.</text>
</comment>
<dbReference type="EMBL" id="JAMDMX010000067">
    <property type="protein sequence ID" value="MCY9695297.1"/>
    <property type="molecule type" value="Genomic_DNA"/>
</dbReference>
<dbReference type="SUPFAM" id="SSF52096">
    <property type="entry name" value="ClpP/crotonase"/>
    <property type="match status" value="1"/>
</dbReference>
<gene>
    <name evidence="3" type="ORF">M5X19_20675</name>
</gene>
<evidence type="ECO:0000256" key="1">
    <source>
        <dbReference type="ARBA" id="ARBA00005254"/>
    </source>
</evidence>
<dbReference type="PANTHER" id="PTHR11941">
    <property type="entry name" value="ENOYL-COA HYDRATASE-RELATED"/>
    <property type="match status" value="1"/>
</dbReference>
<dbReference type="InterPro" id="IPR029045">
    <property type="entry name" value="ClpP/crotonase-like_dom_sf"/>
</dbReference>
<dbReference type="Proteomes" id="UP001527099">
    <property type="component" value="Unassembled WGS sequence"/>
</dbReference>
<proteinExistence type="inferred from homology"/>
<reference evidence="3 4" key="1">
    <citation type="submission" date="2022-05" db="EMBL/GenBank/DDBJ databases">
        <title>Genome Sequencing of Bee-Associated Microbes.</title>
        <authorList>
            <person name="Dunlap C."/>
        </authorList>
    </citation>
    <scope>NUCLEOTIDE SEQUENCE [LARGE SCALE GENOMIC DNA]</scope>
    <source>
        <strain evidence="3 4">NRRL B-14421</strain>
    </source>
</reference>
<dbReference type="InterPro" id="IPR001753">
    <property type="entry name" value="Enoyl-CoA_hydra/iso"/>
</dbReference>
<dbReference type="RefSeq" id="WP_268616688.1">
    <property type="nucleotide sequence ID" value="NZ_JAMDMX010000067.1"/>
</dbReference>
<evidence type="ECO:0000256" key="2">
    <source>
        <dbReference type="RuleBase" id="RU003707"/>
    </source>
</evidence>
<dbReference type="InterPro" id="IPR018376">
    <property type="entry name" value="Enoyl-CoA_hyd/isom_CS"/>
</dbReference>